<reference evidence="1 2" key="1">
    <citation type="submission" date="2018-12" db="EMBL/GenBank/DDBJ databases">
        <title>The genome sequences of strain 502.</title>
        <authorList>
            <person name="Gao J."/>
            <person name="Sun J."/>
        </authorList>
    </citation>
    <scope>NUCLEOTIDE SEQUENCE [LARGE SCALE GENOMIC DNA]</scope>
    <source>
        <strain evidence="1 2">502</strain>
    </source>
</reference>
<evidence type="ECO:0000313" key="1">
    <source>
        <dbReference type="EMBL" id="RSZ40275.1"/>
    </source>
</evidence>
<keyword evidence="2" id="KW-1185">Reference proteome</keyword>
<dbReference type="InterPro" id="IPR009679">
    <property type="entry name" value="Phage_186_CII-like"/>
</dbReference>
<protein>
    <recommendedName>
        <fullName evidence="3">Phage regulatory protein CII</fullName>
    </recommendedName>
</protein>
<evidence type="ECO:0008006" key="3">
    <source>
        <dbReference type="Google" id="ProtNLM"/>
    </source>
</evidence>
<proteinExistence type="predicted"/>
<dbReference type="Pfam" id="PF06892">
    <property type="entry name" value="Phage_CP76"/>
    <property type="match status" value="1"/>
</dbReference>
<organism evidence="1 2">
    <name type="scientific">Variovorax beijingensis</name>
    <dbReference type="NCBI Taxonomy" id="2496117"/>
    <lineage>
        <taxon>Bacteria</taxon>
        <taxon>Pseudomonadati</taxon>
        <taxon>Pseudomonadota</taxon>
        <taxon>Betaproteobacteria</taxon>
        <taxon>Burkholderiales</taxon>
        <taxon>Comamonadaceae</taxon>
        <taxon>Variovorax</taxon>
    </lineage>
</organism>
<name>A0ABY0AB21_9BURK</name>
<gene>
    <name evidence="1" type="ORF">EJO66_09080</name>
</gene>
<dbReference type="EMBL" id="RXFQ01000004">
    <property type="protein sequence ID" value="RSZ40275.1"/>
    <property type="molecule type" value="Genomic_DNA"/>
</dbReference>
<sequence>MLSRFRSGSTSSSCTSCCRNCSMASMRSASVGAGLASARRWLFLSEVCMRTNISIDAAHGYGADEPVPNKLRGHDAAVAAYDTAHGCQGGIVALAKRMGHNPNTLTHKVNPQNTTHHLTLRDAIEMQWQSRDYRILHAMAGELDHVCIRATPAHSEGDPLDALMQLQMAFADYVQALGEALTRRKDGVSRNQMRKAEHHAAELVANVGHSLAMLRGLMREEPKA</sequence>
<evidence type="ECO:0000313" key="2">
    <source>
        <dbReference type="Proteomes" id="UP000271137"/>
    </source>
</evidence>
<accession>A0ABY0AB21</accession>
<dbReference type="Proteomes" id="UP000271137">
    <property type="component" value="Unassembled WGS sequence"/>
</dbReference>
<comment type="caution">
    <text evidence="1">The sequence shown here is derived from an EMBL/GenBank/DDBJ whole genome shotgun (WGS) entry which is preliminary data.</text>
</comment>